<keyword evidence="2" id="KW-1185">Reference proteome</keyword>
<dbReference type="EMBL" id="PQFF01000563">
    <property type="protein sequence ID" value="RHZ44889.1"/>
    <property type="molecule type" value="Genomic_DNA"/>
</dbReference>
<gene>
    <name evidence="1" type="ORF">Glove_707g49</name>
</gene>
<proteinExistence type="predicted"/>
<organism evidence="1 2">
    <name type="scientific">Diversispora epigaea</name>
    <dbReference type="NCBI Taxonomy" id="1348612"/>
    <lineage>
        <taxon>Eukaryota</taxon>
        <taxon>Fungi</taxon>
        <taxon>Fungi incertae sedis</taxon>
        <taxon>Mucoromycota</taxon>
        <taxon>Glomeromycotina</taxon>
        <taxon>Glomeromycetes</taxon>
        <taxon>Diversisporales</taxon>
        <taxon>Diversisporaceae</taxon>
        <taxon>Diversispora</taxon>
    </lineage>
</organism>
<sequence length="337" mass="38123">MKHDDAIAELKAEVVKLKNDNKESKQQTQNISFREVVNIPNSVVDQHNASEVSSKICASKQKTLEDKETDAFLNKGLIREIISSKEEKHVTEISANLVCPNNDRERNGDIISLYKNTCDEIEANREETLRWHFYARDFKSMYKDFMVSNKVGKKKTKGQVYDFIIKQLPDTKHKTLCKESEVKSLAVSISMESVSTDLGILPDTEVSASSSDTKKTLLETEVSTIIIPSILSSHISNSEDNINEDVKSLSDDLLDSNSESSDDGEENMDVPITMINTIMKRIRKIQLSDGNDDYYGISDEYLCPLCKLDHYEDYGIKADIKLDPILLNVNSVELKLR</sequence>
<accession>A0A397G481</accession>
<dbReference type="Proteomes" id="UP000266861">
    <property type="component" value="Unassembled WGS sequence"/>
</dbReference>
<evidence type="ECO:0000313" key="1">
    <source>
        <dbReference type="EMBL" id="RHZ44889.1"/>
    </source>
</evidence>
<comment type="caution">
    <text evidence="1">The sequence shown here is derived from an EMBL/GenBank/DDBJ whole genome shotgun (WGS) entry which is preliminary data.</text>
</comment>
<name>A0A397G481_9GLOM</name>
<evidence type="ECO:0000313" key="2">
    <source>
        <dbReference type="Proteomes" id="UP000266861"/>
    </source>
</evidence>
<protein>
    <submittedName>
        <fullName evidence="1">Uncharacterized protein</fullName>
    </submittedName>
</protein>
<reference evidence="1 2" key="1">
    <citation type="submission" date="2018-08" db="EMBL/GenBank/DDBJ databases">
        <title>Genome and evolution of the arbuscular mycorrhizal fungus Diversispora epigaea (formerly Glomus versiforme) and its bacterial endosymbionts.</title>
        <authorList>
            <person name="Sun X."/>
            <person name="Fei Z."/>
            <person name="Harrison M."/>
        </authorList>
    </citation>
    <scope>NUCLEOTIDE SEQUENCE [LARGE SCALE GENOMIC DNA]</scope>
    <source>
        <strain evidence="1 2">IT104</strain>
    </source>
</reference>
<dbReference type="OrthoDB" id="2439570at2759"/>
<dbReference type="AlphaFoldDB" id="A0A397G481"/>